<dbReference type="Pfam" id="PF14076">
    <property type="entry name" value="DUF4258"/>
    <property type="match status" value="1"/>
</dbReference>
<comment type="caution">
    <text evidence="1">The sequence shown here is derived from an EMBL/GenBank/DDBJ whole genome shotgun (WGS) entry which is preliminary data.</text>
</comment>
<reference evidence="1 2" key="1">
    <citation type="submission" date="2024-09" db="EMBL/GenBank/DDBJ databases">
        <title>Floridaenema gen nov. (Aerosakkonemataceae, Aerosakkonematales ord. nov., Cyanobacteria) from benthic tropical and subtropical fresh waters, with the description of four new species.</title>
        <authorList>
            <person name="Moretto J.A."/>
            <person name="Berthold D.E."/>
            <person name="Lefler F.W."/>
            <person name="Huang I.-S."/>
            <person name="Laughinghouse H. IV."/>
        </authorList>
    </citation>
    <scope>NUCLEOTIDE SEQUENCE [LARGE SCALE GENOMIC DNA]</scope>
    <source>
        <strain evidence="1 2">BLCC-F167</strain>
    </source>
</reference>
<protein>
    <submittedName>
        <fullName evidence="1">DUF4258 domain-containing protein</fullName>
    </submittedName>
</protein>
<sequence length="103" mass="12018">MKTLGDIQKQLEAGAFEFTRHAFKRAIERNISDREIREAGVTVTIIEDYPDDKYAPSCLLLGFTEAKRALHIQVSRIESEITKIITLYEPDENEWINYTTRRK</sequence>
<proteinExistence type="predicted"/>
<evidence type="ECO:0000313" key="1">
    <source>
        <dbReference type="EMBL" id="MFB2836821.1"/>
    </source>
</evidence>
<dbReference type="RefSeq" id="WP_413279185.1">
    <property type="nucleotide sequence ID" value="NZ_JBHFNT010000176.1"/>
</dbReference>
<keyword evidence="2" id="KW-1185">Reference proteome</keyword>
<name>A0ABV4WQ33_9CYAN</name>
<gene>
    <name evidence="1" type="ORF">ACE1CA_20015</name>
</gene>
<accession>A0ABV4WQ33</accession>
<dbReference type="Proteomes" id="UP001576780">
    <property type="component" value="Unassembled WGS sequence"/>
</dbReference>
<evidence type="ECO:0000313" key="2">
    <source>
        <dbReference type="Proteomes" id="UP001576780"/>
    </source>
</evidence>
<dbReference type="InterPro" id="IPR025354">
    <property type="entry name" value="DUF4258"/>
</dbReference>
<dbReference type="EMBL" id="JBHFNT010000176">
    <property type="protein sequence ID" value="MFB2836821.1"/>
    <property type="molecule type" value="Genomic_DNA"/>
</dbReference>
<organism evidence="1 2">
    <name type="scientific">Floridaenema evergladense BLCC-F167</name>
    <dbReference type="NCBI Taxonomy" id="3153639"/>
    <lineage>
        <taxon>Bacteria</taxon>
        <taxon>Bacillati</taxon>
        <taxon>Cyanobacteriota</taxon>
        <taxon>Cyanophyceae</taxon>
        <taxon>Oscillatoriophycideae</taxon>
        <taxon>Aerosakkonematales</taxon>
        <taxon>Aerosakkonemataceae</taxon>
        <taxon>Floridanema</taxon>
        <taxon>Floridanema evergladense</taxon>
    </lineage>
</organism>